<evidence type="ECO:0008006" key="3">
    <source>
        <dbReference type="Google" id="ProtNLM"/>
    </source>
</evidence>
<dbReference type="InterPro" id="IPR043741">
    <property type="entry name" value="DUF5686"/>
</dbReference>
<dbReference type="AlphaFoldDB" id="G0J4D0"/>
<sequence>MIGSEACFGKPMIGTINRICKTSLLFTLIGLASIPLFGQGIKGFVSGEDGKPLAFATVFARNLNDGIPTNQNGYFEWKLPKGNYDLLFQHLGYTTQLKAVEVKEDWVEVNISLEMQTYGLTEVEVKEGAEDPALTVIRKAIAKAKYHKLQVEAYTMMVYIKGTGELSDAPFFLKKKLAKEGVSLNEAYTSESVSRVNFTQPNQIKEEVISIRTSGDNNQTSPAPYIGASFYDDKVNEIISPLSRSAFAYYRFRLEGTFLEDEVLVNKIRVIPRSKGEKVFDGYIYIVEDLWSIHSLDLNTSLLGFEISVRQQYAPIEKKVWMPITHTYIFGGKFFGFEGQFQYLASTRDYELTLNPELQFDTEILDEKVTDIPEEVKSLTNKEAPLLQLEEAEQLSRKQFRKLITAYEKEQDKAREEQEIVSVRSQVIDSLATQRSMAYWDSIRPTPLTKKEILGYARDDSLALVAKAKNSEVDSIAQKAKRKFNPFDLLTGGRYNFGKGKSAGFYTNWTKMSFNTVEGFKLGFSGFYRKEKITKMADSVTNEVRSWNFKPEFRYGFASKKAYMTLNFRRSVTKGREGYTWGMDGGKFIYQYNEEAPISEQVNALYSLFFRENYMKLYEKSFAKLYWAQRLGDQFTYRASFSLEDRSPLSNQSYYSLFYKDSKEYTSNKPFQKGLNESYFDSNQAAIIDLSLDWRPGLKYHMRNNRKIPLMTTAPLIMFRYKQAAPIVFKGAEVSEYQHAELGLKHSVPFGVSGRLAFNLFAGDFFDGANAYFMDFKHLGGNRTVFSNMGAASNYRFLDYYSFSTLDRYFGGLIHYQFRKFIFTQLPGLRFSGIRENLFFNYLKTENSPHYWELGYSLDNLFRLFRLEMGAGFENEKYSSGGFRFGIATFISINIAE</sequence>
<organism evidence="1 2">
    <name type="scientific">Cyclobacterium marinum (strain ATCC 25205 / DSM 745 / LMG 13164 / NCIMB 1802)</name>
    <name type="common">Flectobacillus marinus</name>
    <dbReference type="NCBI Taxonomy" id="880070"/>
    <lineage>
        <taxon>Bacteria</taxon>
        <taxon>Pseudomonadati</taxon>
        <taxon>Bacteroidota</taxon>
        <taxon>Cytophagia</taxon>
        <taxon>Cytophagales</taxon>
        <taxon>Cyclobacteriaceae</taxon>
        <taxon>Cyclobacterium</taxon>
    </lineage>
</organism>
<dbReference type="KEGG" id="cmr:Cycma_4684"/>
<dbReference type="Gene3D" id="2.60.40.1120">
    <property type="entry name" value="Carboxypeptidase-like, regulatory domain"/>
    <property type="match status" value="1"/>
</dbReference>
<reference evidence="2" key="1">
    <citation type="submission" date="2011-07" db="EMBL/GenBank/DDBJ databases">
        <title>The complete genome of Cyclobacterium marinum DSM 745.</title>
        <authorList>
            <person name="Lucas S."/>
            <person name="Han J."/>
            <person name="Lapidus A."/>
            <person name="Bruce D."/>
            <person name="Goodwin L."/>
            <person name="Pitluck S."/>
            <person name="Peters L."/>
            <person name="Kyrpides N."/>
            <person name="Mavromatis K."/>
            <person name="Ivanova N."/>
            <person name="Ovchinnikova G."/>
            <person name="Chertkov O."/>
            <person name="Detter J.C."/>
            <person name="Tapia R."/>
            <person name="Han C."/>
            <person name="Land M."/>
            <person name="Hauser L."/>
            <person name="Markowitz V."/>
            <person name="Cheng J.-F."/>
            <person name="Hugenholtz P."/>
            <person name="Woyke T."/>
            <person name="Wu D."/>
            <person name="Tindall B."/>
            <person name="Schuetze A."/>
            <person name="Brambilla E."/>
            <person name="Klenk H.-P."/>
            <person name="Eisen J.A."/>
        </authorList>
    </citation>
    <scope>NUCLEOTIDE SEQUENCE [LARGE SCALE GENOMIC DNA]</scope>
    <source>
        <strain evidence="2">ATCC 25205 / DSM 745 / LMG 13164 / NCIMB 1802</strain>
    </source>
</reference>
<protein>
    <recommendedName>
        <fullName evidence="3">TonB-dependent receptor plug</fullName>
    </recommendedName>
</protein>
<proteinExistence type="predicted"/>
<dbReference type="STRING" id="880070.Cycma_4684"/>
<name>G0J4D0_CYCMS</name>
<dbReference type="HOGENOM" id="CLU_015931_0_0_10"/>
<gene>
    <name evidence="1" type="ordered locus">Cycma_4684</name>
</gene>
<evidence type="ECO:0000313" key="1">
    <source>
        <dbReference type="EMBL" id="AEL28370.1"/>
    </source>
</evidence>
<dbReference type="eggNOG" id="COG1470">
    <property type="taxonomic scope" value="Bacteria"/>
</dbReference>
<dbReference type="Proteomes" id="UP000001635">
    <property type="component" value="Chromosome"/>
</dbReference>
<dbReference type="EMBL" id="CP002955">
    <property type="protein sequence ID" value="AEL28370.1"/>
    <property type="molecule type" value="Genomic_DNA"/>
</dbReference>
<dbReference type="Pfam" id="PF13715">
    <property type="entry name" value="CarbopepD_reg_2"/>
    <property type="match status" value="1"/>
</dbReference>
<keyword evidence="2" id="KW-1185">Reference proteome</keyword>
<dbReference type="Pfam" id="PF18939">
    <property type="entry name" value="DUF5686"/>
    <property type="match status" value="1"/>
</dbReference>
<evidence type="ECO:0000313" key="2">
    <source>
        <dbReference type="Proteomes" id="UP000001635"/>
    </source>
</evidence>
<accession>G0J4D0</accession>
<dbReference type="InterPro" id="IPR008969">
    <property type="entry name" value="CarboxyPept-like_regulatory"/>
</dbReference>
<dbReference type="SUPFAM" id="SSF49464">
    <property type="entry name" value="Carboxypeptidase regulatory domain-like"/>
    <property type="match status" value="1"/>
</dbReference>